<organism evidence="2 5">
    <name type="scientific">Cyprinid herpesvirus 2</name>
    <name type="common">CyHV-2</name>
    <dbReference type="NCBI Taxonomy" id="317878"/>
    <lineage>
        <taxon>Viruses</taxon>
        <taxon>Duplodnaviria</taxon>
        <taxon>Heunggongvirae</taxon>
        <taxon>Peploviricota</taxon>
        <taxon>Herviviricetes</taxon>
        <taxon>Herpesvirales</taxon>
        <taxon>Alloherpesviridae</taxon>
        <taxon>Cyvirus</taxon>
        <taxon>Cyvirus cyprinidallo2</taxon>
    </lineage>
</organism>
<evidence type="ECO:0000313" key="3">
    <source>
        <dbReference type="EMBL" id="AMB21586.1"/>
    </source>
</evidence>
<proteinExistence type="predicted"/>
<evidence type="ECO:0000313" key="2">
    <source>
        <dbReference type="EMBL" id="AKC02107.1"/>
    </source>
</evidence>
<dbReference type="Proteomes" id="UP000142765">
    <property type="component" value="Segment"/>
</dbReference>
<evidence type="ECO:0000313" key="4">
    <source>
        <dbReference type="EMBL" id="AMB21736.1"/>
    </source>
</evidence>
<feature type="region of interest" description="Disordered" evidence="1">
    <location>
        <begin position="273"/>
        <end position="313"/>
    </location>
</feature>
<feature type="region of interest" description="Disordered" evidence="1">
    <location>
        <begin position="152"/>
        <end position="194"/>
    </location>
</feature>
<dbReference type="EMBL" id="KT387800">
    <property type="protein sequence ID" value="AMB21736.1"/>
    <property type="molecule type" value="Genomic_DNA"/>
</dbReference>
<reference evidence="3 6" key="2">
    <citation type="submission" date="2015-08" db="EMBL/GenBank/DDBJ databases">
        <authorList>
            <person name="Babu N.S."/>
            <person name="Beckwith C.J."/>
            <person name="Beseler K.G."/>
            <person name="Brison A."/>
            <person name="Carone J.V."/>
            <person name="Caskin T.P."/>
            <person name="Diamond M."/>
            <person name="Durham M.E."/>
            <person name="Foxe J.M."/>
            <person name="Go M."/>
            <person name="Henderson B.A."/>
            <person name="Jones I.B."/>
            <person name="McGettigan J.A."/>
            <person name="Micheletti S.J."/>
            <person name="Nasrallah M.E."/>
            <person name="Ortiz D."/>
            <person name="Piller C.R."/>
            <person name="Privatt S.R."/>
            <person name="Schneider S.L."/>
            <person name="Sharp S."/>
            <person name="Smith T.C."/>
            <person name="Stanton J.D."/>
            <person name="Ullery H.E."/>
            <person name="Wilson R.J."/>
            <person name="Serrano M.G."/>
            <person name="Buck G."/>
            <person name="Lee V."/>
            <person name="Wang Y."/>
            <person name="Carvalho R."/>
            <person name="Voegtly L."/>
            <person name="Shi R."/>
            <person name="Duckworth R."/>
            <person name="Johnson A."/>
            <person name="Loviza R."/>
            <person name="Walstead R."/>
            <person name="Shah Z."/>
            <person name="Kiflezghi M."/>
            <person name="Wade K."/>
            <person name="Ball S.L."/>
            <person name="Bradley K.W."/>
            <person name="Asai D.J."/>
            <person name="Bowman C.A."/>
            <person name="Russell D.A."/>
            <person name="Pope W.H."/>
            <person name="Jacobs-Sera D."/>
            <person name="Hendrix R.W."/>
            <person name="Hatfull G.F."/>
        </authorList>
    </citation>
    <scope>NUCLEOTIDE SEQUENCE [LARGE SCALE GENOMIC DNA]</scope>
    <source>
        <strain evidence="3">SY</strain>
    </source>
</reference>
<dbReference type="Proteomes" id="UP000126788">
    <property type="component" value="Genome"/>
</dbReference>
<dbReference type="EMBL" id="KM200722">
    <property type="protein sequence ID" value="AKC02107.1"/>
    <property type="molecule type" value="Genomic_DNA"/>
</dbReference>
<gene>
    <name evidence="3" type="ORF">CyHV2_ORF8_1</name>
    <name evidence="4" type="ORF">CyHV2_ORF8_2</name>
</gene>
<evidence type="ECO:0000313" key="6">
    <source>
        <dbReference type="Proteomes" id="UP000142765"/>
    </source>
</evidence>
<feature type="compositionally biased region" description="Basic and acidic residues" evidence="1">
    <location>
        <begin position="280"/>
        <end position="298"/>
    </location>
</feature>
<accession>A0A0E3XAR4</accession>
<dbReference type="EMBL" id="KT387800">
    <property type="protein sequence ID" value="AMB21586.1"/>
    <property type="molecule type" value="Genomic_DNA"/>
</dbReference>
<dbReference type="EMBL" id="KM200722">
    <property type="protein sequence ID" value="AKC01967.1"/>
    <property type="molecule type" value="Genomic_DNA"/>
</dbReference>
<sequence>MDNACAAKIEAMRALLIRDQTEDTRATVECRVEDVAYAFRWVYAITDHGRLACSPEHMMEMGERLMRAHEHITRNAMARNGHRDHLRGELYRIALTVYSHVLVRFGVEMGLSTLKLLCMAILKMVRGTVTAEQVDLSRNVVPKYMRTMFFNERPRPETGNEVQYADVSDSSSVSGPRIDEDPGDEDECAPSSTTSHIYTHCPDADAAVSSSCVLSNLSEEEYGSIKVETLRKQTVYGLLVERKTLKRKREESEAALRLRHRVDMVEAVEQEQADIAAQEAAREAEREAAQQEQQRAEEQEQAEPPAAVRRRRN</sequence>
<reference evidence="5" key="3">
    <citation type="journal article" date="2022" name="Can. J. Microbiol.">
        <title>Characterization and Prevalence of A New Fatal Genotype CyHV-2 in Mainland China.</title>
        <authorList>
            <person name="Li L."/>
            <person name="Luo Y."/>
            <person name="Gao Z."/>
            <person name="Huang J."/>
            <person name="Zheng X."/>
            <person name="Nie H."/>
            <person name="Zhang J."/>
            <person name="Lin L."/>
            <person name="Yuan J."/>
        </authorList>
    </citation>
    <scope>NUCLEOTIDE SEQUENCE [LARGE SCALE GENOMIC DNA]</scope>
</reference>
<name>A0A0E3XAR4_CYHV2</name>
<reference evidence="2" key="1">
    <citation type="journal article" date="2015" name="Can. J. Microbiol.">
        <title>Characterization and Prevalence of A New Fatal Genotype CyHV-2 in Mainland China.</title>
        <authorList>
            <person name="Li L."/>
            <person name="Luo Y."/>
            <person name="Gao Z."/>
            <person name="Huang J."/>
            <person name="Zheng X."/>
            <person name="Nie H."/>
            <person name="Zhang J."/>
            <person name="Lin L."/>
            <person name="Yuan J."/>
        </authorList>
    </citation>
    <scope>NUCLEOTIDE SEQUENCE [LARGE SCALE GENOMIC DNA]</scope>
    <source>
        <strain evidence="2">SY-C1</strain>
    </source>
</reference>
<evidence type="ECO:0000256" key="1">
    <source>
        <dbReference type="SAM" id="MobiDB-lite"/>
    </source>
</evidence>
<evidence type="ECO:0000313" key="5">
    <source>
        <dbReference type="Proteomes" id="UP000126788"/>
    </source>
</evidence>
<protein>
    <submittedName>
        <fullName evidence="3">ORF8</fullName>
    </submittedName>
</protein>